<dbReference type="EMBL" id="CP016808">
    <property type="protein sequence ID" value="ANY69370.1"/>
    <property type="molecule type" value="Genomic_DNA"/>
</dbReference>
<evidence type="ECO:0000313" key="2">
    <source>
        <dbReference type="EMBL" id="ANY69370.1"/>
    </source>
</evidence>
<dbReference type="SUPFAM" id="SSF47336">
    <property type="entry name" value="ACP-like"/>
    <property type="match status" value="1"/>
</dbReference>
<dbReference type="PROSITE" id="PS50075">
    <property type="entry name" value="CARRIER"/>
    <property type="match status" value="1"/>
</dbReference>
<gene>
    <name evidence="2" type="ORF">BBD42_24955</name>
</gene>
<accession>A0A1B2DNT0</accession>
<sequence length="82" mass="9586">MIEKIKDILATVKEDETLRDTITLKSDLINEIGIDSLQMIQFILMVEDVFRVEISYEDLDFKYLLSVEAFMHFLEGMEPRVG</sequence>
<organism evidence="2">
    <name type="scientific">Paenibacillus sp. BIHB 4019</name>
    <dbReference type="NCBI Taxonomy" id="1870819"/>
    <lineage>
        <taxon>Bacteria</taxon>
        <taxon>Bacillati</taxon>
        <taxon>Bacillota</taxon>
        <taxon>Bacilli</taxon>
        <taxon>Bacillales</taxon>
        <taxon>Paenibacillaceae</taxon>
        <taxon>Paenibacillus</taxon>
    </lineage>
</organism>
<dbReference type="AlphaFoldDB" id="A0A1B2DNT0"/>
<feature type="domain" description="Carrier" evidence="1">
    <location>
        <begin position="1"/>
        <end position="78"/>
    </location>
</feature>
<name>A0A1B2DNT0_9BACL</name>
<dbReference type="Gene3D" id="1.10.1200.10">
    <property type="entry name" value="ACP-like"/>
    <property type="match status" value="1"/>
</dbReference>
<protein>
    <recommendedName>
        <fullName evidence="1">Carrier domain-containing protein</fullName>
    </recommendedName>
</protein>
<evidence type="ECO:0000259" key="1">
    <source>
        <dbReference type="PROSITE" id="PS50075"/>
    </source>
</evidence>
<dbReference type="InterPro" id="IPR036736">
    <property type="entry name" value="ACP-like_sf"/>
</dbReference>
<dbReference type="Pfam" id="PF00550">
    <property type="entry name" value="PP-binding"/>
    <property type="match status" value="1"/>
</dbReference>
<reference evidence="2" key="1">
    <citation type="submission" date="2016-08" db="EMBL/GenBank/DDBJ databases">
        <title>Complete Genome Seqeunce of Paenibacillus sp. BIHB 4019 from tea rhizoplane.</title>
        <authorList>
            <person name="Thakur R."/>
            <person name="Swarnkar M.K."/>
            <person name="Gulati A."/>
        </authorList>
    </citation>
    <scope>NUCLEOTIDE SEQUENCE [LARGE SCALE GENOMIC DNA]</scope>
    <source>
        <strain evidence="2">BIHB4019</strain>
    </source>
</reference>
<dbReference type="RefSeq" id="WP_099520402.1">
    <property type="nucleotide sequence ID" value="NZ_CP016808.1"/>
</dbReference>
<dbReference type="InterPro" id="IPR009081">
    <property type="entry name" value="PP-bd_ACP"/>
</dbReference>
<proteinExistence type="predicted"/>